<dbReference type="Gene3D" id="3.40.50.720">
    <property type="entry name" value="NAD(P)-binding Rossmann-like Domain"/>
    <property type="match status" value="1"/>
</dbReference>
<dbReference type="SMART" id="SM00128">
    <property type="entry name" value="IPPc"/>
    <property type="match status" value="1"/>
</dbReference>
<dbReference type="EMBL" id="PNEN01001787">
    <property type="protein sequence ID" value="PPJ50356.1"/>
    <property type="molecule type" value="Genomic_DNA"/>
</dbReference>
<protein>
    <recommendedName>
        <fullName evidence="3">Inositol polyphosphate-related phosphatase domain-containing protein</fullName>
    </recommendedName>
</protein>
<dbReference type="GO" id="GO:0050661">
    <property type="term" value="F:NADP binding"/>
    <property type="evidence" value="ECO:0007669"/>
    <property type="project" value="InterPro"/>
</dbReference>
<dbReference type="Pfam" id="PF22669">
    <property type="entry name" value="Exo_endo_phos2"/>
    <property type="match status" value="1"/>
</dbReference>
<dbReference type="GO" id="GO:0004439">
    <property type="term" value="F:phosphatidylinositol-4,5-bisphosphate 5-phosphatase activity"/>
    <property type="evidence" value="ECO:0007669"/>
    <property type="project" value="TreeGrafter"/>
</dbReference>
<comment type="caution">
    <text evidence="4">The sequence shown here is derived from an EMBL/GenBank/DDBJ whole genome shotgun (WGS) entry which is preliminary data.</text>
</comment>
<dbReference type="InterPro" id="IPR000300">
    <property type="entry name" value="IPPc"/>
</dbReference>
<feature type="domain" description="Inositol polyphosphate-related phosphatase" evidence="3">
    <location>
        <begin position="2"/>
        <end position="384"/>
    </location>
</feature>
<name>A0A2S6BSC3_9PEZI</name>
<dbReference type="Proteomes" id="UP000237631">
    <property type="component" value="Unassembled WGS sequence"/>
</dbReference>
<dbReference type="GO" id="GO:0046856">
    <property type="term" value="P:phosphatidylinositol dephosphorylation"/>
    <property type="evidence" value="ECO:0007669"/>
    <property type="project" value="InterPro"/>
</dbReference>
<keyword evidence="2" id="KW-0472">Membrane</keyword>
<evidence type="ECO:0000313" key="5">
    <source>
        <dbReference type="Proteomes" id="UP000237631"/>
    </source>
</evidence>
<dbReference type="PANTHER" id="PTHR11200">
    <property type="entry name" value="INOSITOL 5-PHOSPHATASE"/>
    <property type="match status" value="1"/>
</dbReference>
<evidence type="ECO:0000256" key="1">
    <source>
        <dbReference type="SAM" id="MobiDB-lite"/>
    </source>
</evidence>
<dbReference type="AlphaFoldDB" id="A0A2S6BSC3"/>
<dbReference type="Gene3D" id="3.60.10.10">
    <property type="entry name" value="Endonuclease/exonuclease/phosphatase"/>
    <property type="match status" value="1"/>
</dbReference>
<reference evidence="5" key="1">
    <citation type="journal article" date="2017" name="bioRxiv">
        <title>Conservation of a gene cluster reveals novel cercosporin biosynthetic mechanisms and extends production to the genus Colletotrichum.</title>
        <authorList>
            <person name="de Jonge R."/>
            <person name="Ebert M.K."/>
            <person name="Huitt-Roehl C.R."/>
            <person name="Pal P."/>
            <person name="Suttle J.C."/>
            <person name="Spanner R.E."/>
            <person name="Neubauer J.D."/>
            <person name="Jurick W.M.II."/>
            <person name="Stott K.A."/>
            <person name="Secor G.A."/>
            <person name="Thomma B.P.H.J."/>
            <person name="Van de Peer Y."/>
            <person name="Townsend C.A."/>
            <person name="Bolton M.D."/>
        </authorList>
    </citation>
    <scope>NUCLEOTIDE SEQUENCE [LARGE SCALE GENOMIC DNA]</scope>
    <source>
        <strain evidence="5">CBS538.71</strain>
    </source>
</reference>
<feature type="transmembrane region" description="Helical" evidence="2">
    <location>
        <begin position="426"/>
        <end position="448"/>
    </location>
</feature>
<dbReference type="Pfam" id="PF03446">
    <property type="entry name" value="NAD_binding_2"/>
    <property type="match status" value="1"/>
</dbReference>
<dbReference type="OrthoDB" id="62798at2759"/>
<proteinExistence type="predicted"/>
<feature type="region of interest" description="Disordered" evidence="1">
    <location>
        <begin position="179"/>
        <end position="212"/>
    </location>
</feature>
<dbReference type="InterPro" id="IPR036691">
    <property type="entry name" value="Endo/exonu/phosph_ase_sf"/>
</dbReference>
<dbReference type="InterPro" id="IPR046985">
    <property type="entry name" value="IP5"/>
</dbReference>
<gene>
    <name evidence="4" type="ORF">CBER1_05904</name>
</gene>
<accession>A0A2S6BSC3</accession>
<sequence length="776" mass="86731">MGDLHCHVTTFNAGREEIHTDYFASSLYSSFKTGIIPPDLIVLALQEIAPIGFSFLGGSLLRPYFSRFAEAVYRATQWRFGQDADYEHVLTRNVGMTGIMVFARHGTRDRIRWAEEAGTGVGLWEMGNKGAVGVRLGLEDDVVVTFVAAHLAPMEEAWQRRNEDWQNICKTLVFEPVDSTRREGLPPSTADEQDRLLSDQQGQTERQRSAGRHDLFKPASHIFFAGDLNYRTADQHPDLKGFERWPQPMSTESDLTHYSQLLKKDQLSRELRGGRTLHGFSEAPIDFPPTYKYSSKAMQIAKQTAQQLEAANDKDGNFPGLELDNTVEQVWLWAKHRIPSWCDRILFSAEAPPKVQSYNALPIQPTSDHRPVALSFSIPKKPAVFSPQSAPFMIDNDWKARRAWARRYELVVGLGAYLTLTGQGEALLAGTVVGVVGGYFVLVALLGLRLHEHMIPRQIRYQSQLSEHDAIITRVAFRTYRRMFDHCLSKPPSNARLVNWGYPRLNNTRLAQLTHEEQSRQQALEFYATVTPLAPLATSAPLAEYGNLRVPCSSLRVQSTIAAEPDTNAARSTKQGRAAKRFRPAGRLVNNQKKRIDLNALENYFSSHYTMSLRMGVIGLRPVGRAIATKLSTHSELKPPLIVLDHTTKEAEDFAFQHENSRATSALTLVVRNADIIWLSLDDQEELNAVFQVLLGSDVKGKVFIVISDEVTPSAEEKRSRELLVKHVQAKGAQLVSLQGDKSLQAGCTLSGAPEAVDRVASFVQDTLVNITVAPL</sequence>
<dbReference type="STRING" id="357750.A0A2S6BSC3"/>
<organism evidence="4 5">
    <name type="scientific">Cercospora berteroae</name>
    <dbReference type="NCBI Taxonomy" id="357750"/>
    <lineage>
        <taxon>Eukaryota</taxon>
        <taxon>Fungi</taxon>
        <taxon>Dikarya</taxon>
        <taxon>Ascomycota</taxon>
        <taxon>Pezizomycotina</taxon>
        <taxon>Dothideomycetes</taxon>
        <taxon>Dothideomycetidae</taxon>
        <taxon>Mycosphaerellales</taxon>
        <taxon>Mycosphaerellaceae</taxon>
        <taxon>Cercospora</taxon>
    </lineage>
</organism>
<keyword evidence="5" id="KW-1185">Reference proteome</keyword>
<evidence type="ECO:0000259" key="3">
    <source>
        <dbReference type="SMART" id="SM00128"/>
    </source>
</evidence>
<evidence type="ECO:0000256" key="2">
    <source>
        <dbReference type="SAM" id="Phobius"/>
    </source>
</evidence>
<dbReference type="InterPro" id="IPR006115">
    <property type="entry name" value="6PGDH_NADP-bd"/>
</dbReference>
<keyword evidence="2" id="KW-1133">Transmembrane helix</keyword>
<keyword evidence="2" id="KW-0812">Transmembrane</keyword>
<dbReference type="SUPFAM" id="SSF56219">
    <property type="entry name" value="DNase I-like"/>
    <property type="match status" value="1"/>
</dbReference>
<evidence type="ECO:0000313" key="4">
    <source>
        <dbReference type="EMBL" id="PPJ50356.1"/>
    </source>
</evidence>
<dbReference type="PANTHER" id="PTHR11200:SF286">
    <property type="entry name" value="5-PHOSPHATASE, PUTATIVE (AFU_ORTHOLOGUE AFUA_5G07600)-RELATED"/>
    <property type="match status" value="1"/>
</dbReference>